<sequence>MVEKRLSVLQMLPDMETGGAEQGTLELADYLVCNGHYSLVISRGGRMVKDLRKGGSIHVNMPYIGEKSPRGLGHIKNLRRLFSKVDVVHIRSRIPAWIGYLAWKSLPEKKRPLLVTTIHSVYSVSPYTAVMTFGEAVIVVSESVRNYVMSNYRVDSLRLHCIPRGADSRRFNPDKLDWDEVEKNRRKWTDDKNIPVILVPGRFSRVKGQNLVLEAMKFVKGDWRLVFVGDPMENPSYARELEKEAALYPDKVFFTGYRKDIPSLLAASDIMISPSRTPEAFGRTTAEAGMMGKCVLASAHGGSLEIIQNGKTGLLFKPGSPEDMADKLSFLMANPRARETMGTAARMRMTEKFTIESMCRKTLDLYIDMLRQKSETGR</sequence>
<dbReference type="InterPro" id="IPR050194">
    <property type="entry name" value="Glycosyltransferase_grp1"/>
</dbReference>
<keyword evidence="4" id="KW-1185">Reference proteome</keyword>
<dbReference type="Proteomes" id="UP000318307">
    <property type="component" value="Unassembled WGS sequence"/>
</dbReference>
<keyword evidence="3" id="KW-0808">Transferase</keyword>
<dbReference type="InterPro" id="IPR001296">
    <property type="entry name" value="Glyco_trans_1"/>
</dbReference>
<evidence type="ECO:0000313" key="3">
    <source>
        <dbReference type="EMBL" id="TWI64813.1"/>
    </source>
</evidence>
<dbReference type="OrthoDB" id="5147801at2"/>
<evidence type="ECO:0000313" key="4">
    <source>
        <dbReference type="Proteomes" id="UP000318307"/>
    </source>
</evidence>
<protein>
    <submittedName>
        <fullName evidence="3">Glycosyltransferase involved in cell wall biosynthesis</fullName>
    </submittedName>
</protein>
<dbReference type="EMBL" id="VLLC01000039">
    <property type="protein sequence ID" value="TWI64813.1"/>
    <property type="molecule type" value="Genomic_DNA"/>
</dbReference>
<evidence type="ECO:0000259" key="2">
    <source>
        <dbReference type="Pfam" id="PF13439"/>
    </source>
</evidence>
<dbReference type="CDD" id="cd03819">
    <property type="entry name" value="GT4_WavL-like"/>
    <property type="match status" value="1"/>
</dbReference>
<dbReference type="AlphaFoldDB" id="A0A562R7H9"/>
<dbReference type="Pfam" id="PF00534">
    <property type="entry name" value="Glycos_transf_1"/>
    <property type="match status" value="1"/>
</dbReference>
<gene>
    <name evidence="3" type="ORF">LZ24_03081</name>
</gene>
<evidence type="ECO:0000259" key="1">
    <source>
        <dbReference type="Pfam" id="PF00534"/>
    </source>
</evidence>
<dbReference type="InterPro" id="IPR028098">
    <property type="entry name" value="Glyco_trans_4-like_N"/>
</dbReference>
<dbReference type="PANTHER" id="PTHR45947:SF3">
    <property type="entry name" value="SULFOQUINOVOSYL TRANSFERASE SQD2"/>
    <property type="match status" value="1"/>
</dbReference>
<feature type="domain" description="Glycosyl transferase family 1" evidence="1">
    <location>
        <begin position="182"/>
        <end position="346"/>
    </location>
</feature>
<comment type="caution">
    <text evidence="3">The sequence shown here is derived from an EMBL/GenBank/DDBJ whole genome shotgun (WGS) entry which is preliminary data.</text>
</comment>
<accession>A0A562R7H9</accession>
<name>A0A562R7H9_9BACT</name>
<feature type="domain" description="Glycosyltransferase subfamily 4-like N-terminal" evidence="2">
    <location>
        <begin position="18"/>
        <end position="169"/>
    </location>
</feature>
<dbReference type="Pfam" id="PF13439">
    <property type="entry name" value="Glyco_transf_4"/>
    <property type="match status" value="1"/>
</dbReference>
<dbReference type="RefSeq" id="WP_144686570.1">
    <property type="nucleotide sequence ID" value="NZ_VLLC01000039.1"/>
</dbReference>
<reference evidence="3 4" key="1">
    <citation type="submission" date="2019-07" db="EMBL/GenBank/DDBJ databases">
        <title>Genome sequencing of 100 strains of the haloalkaliphilic chemolithoautotrophic sulfur-oxidizing bacterium Thioalkalivibrio.</title>
        <authorList>
            <person name="Muyzer G."/>
        </authorList>
    </citation>
    <scope>NUCLEOTIDE SEQUENCE [LARGE SCALE GENOMIC DNA]</scope>
    <source>
        <strain evidence="3 4">ASO4-4</strain>
    </source>
</reference>
<dbReference type="SUPFAM" id="SSF53756">
    <property type="entry name" value="UDP-Glycosyltransferase/glycogen phosphorylase"/>
    <property type="match status" value="1"/>
</dbReference>
<proteinExistence type="predicted"/>
<dbReference type="Gene3D" id="3.40.50.2000">
    <property type="entry name" value="Glycogen Phosphorylase B"/>
    <property type="match status" value="2"/>
</dbReference>
<dbReference type="PANTHER" id="PTHR45947">
    <property type="entry name" value="SULFOQUINOVOSYL TRANSFERASE SQD2"/>
    <property type="match status" value="1"/>
</dbReference>
<organism evidence="3 4">
    <name type="scientific">Desulfobotulus alkaliphilus</name>
    <dbReference type="NCBI Taxonomy" id="622671"/>
    <lineage>
        <taxon>Bacteria</taxon>
        <taxon>Pseudomonadati</taxon>
        <taxon>Thermodesulfobacteriota</taxon>
        <taxon>Desulfobacteria</taxon>
        <taxon>Desulfobacterales</taxon>
        <taxon>Desulfobacteraceae</taxon>
        <taxon>Desulfobotulus</taxon>
    </lineage>
</organism>
<dbReference type="GO" id="GO:0016758">
    <property type="term" value="F:hexosyltransferase activity"/>
    <property type="evidence" value="ECO:0007669"/>
    <property type="project" value="TreeGrafter"/>
</dbReference>